<name>J5ECV1_9MYCO</name>
<feature type="domain" description="Mce/MlaD" evidence="1">
    <location>
        <begin position="46"/>
        <end position="119"/>
    </location>
</feature>
<evidence type="ECO:0000259" key="2">
    <source>
        <dbReference type="Pfam" id="PF11887"/>
    </source>
</evidence>
<dbReference type="Proteomes" id="UP000006455">
    <property type="component" value="Unassembled WGS sequence"/>
</dbReference>
<dbReference type="eggNOG" id="COG1463">
    <property type="taxonomic scope" value="Bacteria"/>
</dbReference>
<dbReference type="InterPro" id="IPR024516">
    <property type="entry name" value="Mce_C"/>
</dbReference>
<dbReference type="EMBL" id="AFVW02000002">
    <property type="protein sequence ID" value="EJO89536.1"/>
    <property type="molecule type" value="Genomic_DNA"/>
</dbReference>
<sequence length="380" mass="40185">MTSVGRNRIAVTVLLAAVLAVIPSGCGWRGLNSLPLPGTAGGGPGSYTVQAQLPDISTLQQNSRVRVGDVTVGNVTKVERQGWHALLTLQLAGDVDLPSNATAKLGQSSLLGSVYVELAAPTGVAPRGKLHQGSLIPLASAGMYPTTEQTLSAISLLLNGGGLGQIQDITQALSTAFAGRAQDLRSLIAQLDKFVTYLNDQSGDIITATDKLNNVVGQFAADKPVVDRALRTIPDALAVLNGQRAQLVDAVDRLGKFAALTAKAVDQTKTSLVSELRQLAPVLESLANSGPALTRSLSQLATYPWPNETLDKWIRGDYANLTAVIDLTLSRIDASLFTGTRWEGNLTELEMQWGRTIGQMPSPYTAGDPLVAPYRWDQGP</sequence>
<evidence type="ECO:0000313" key="3">
    <source>
        <dbReference type="EMBL" id="EJO89536.1"/>
    </source>
</evidence>
<organism evidence="3 4">
    <name type="scientific">Mycobacterium colombiense CECT 3035</name>
    <dbReference type="NCBI Taxonomy" id="1041522"/>
    <lineage>
        <taxon>Bacteria</taxon>
        <taxon>Bacillati</taxon>
        <taxon>Actinomycetota</taxon>
        <taxon>Actinomycetes</taxon>
        <taxon>Mycobacteriales</taxon>
        <taxon>Mycobacteriaceae</taxon>
        <taxon>Mycobacterium</taxon>
        <taxon>Mycobacterium avium complex (MAC)</taxon>
    </lineage>
</organism>
<reference evidence="3 4" key="1">
    <citation type="journal article" date="2011" name="J. Bacteriol.">
        <title>Genome sequence of the Mycobacterium colombiense type strain, CECT 3035.</title>
        <authorList>
            <person name="Gonzalez-Perez M."/>
            <person name="Murcia M.I."/>
            <person name="Landsman D."/>
            <person name="Jordan I.K."/>
            <person name="Marino-Ramirez L."/>
        </authorList>
    </citation>
    <scope>NUCLEOTIDE SEQUENCE [LARGE SCALE GENOMIC DNA]</scope>
    <source>
        <strain evidence="3 4">CECT 3035</strain>
    </source>
</reference>
<dbReference type="NCBIfam" id="TIGR00996">
    <property type="entry name" value="Mtu_fam_mce"/>
    <property type="match status" value="1"/>
</dbReference>
<dbReference type="GO" id="GO:0005576">
    <property type="term" value="C:extracellular region"/>
    <property type="evidence" value="ECO:0007669"/>
    <property type="project" value="TreeGrafter"/>
</dbReference>
<proteinExistence type="predicted"/>
<dbReference type="OrthoDB" id="9774928at2"/>
<dbReference type="InterPro" id="IPR052336">
    <property type="entry name" value="MlaD_Phospholipid_Transporter"/>
</dbReference>
<dbReference type="InterPro" id="IPR005693">
    <property type="entry name" value="Mce"/>
</dbReference>
<protein>
    <submittedName>
        <fullName evidence="3">Fis family transcriptional regulator</fullName>
    </submittedName>
</protein>
<comment type="caution">
    <text evidence="3">The sequence shown here is derived from an EMBL/GenBank/DDBJ whole genome shotgun (WGS) entry which is preliminary data.</text>
</comment>
<dbReference type="GeneID" id="31526429"/>
<feature type="domain" description="Mammalian cell entry C-terminal" evidence="2">
    <location>
        <begin position="167"/>
        <end position="302"/>
    </location>
</feature>
<dbReference type="RefSeq" id="WP_007770053.1">
    <property type="nucleotide sequence ID" value="NZ_AFVW02000002.1"/>
</dbReference>
<evidence type="ECO:0000313" key="4">
    <source>
        <dbReference type="Proteomes" id="UP000006455"/>
    </source>
</evidence>
<dbReference type="PANTHER" id="PTHR33371">
    <property type="entry name" value="INTERMEMBRANE PHOSPHOLIPID TRANSPORT SYSTEM BINDING PROTEIN MLAD-RELATED"/>
    <property type="match status" value="1"/>
</dbReference>
<dbReference type="PANTHER" id="PTHR33371:SF15">
    <property type="entry name" value="LIPOPROTEIN LPRN"/>
    <property type="match status" value="1"/>
</dbReference>
<dbReference type="InterPro" id="IPR003399">
    <property type="entry name" value="Mce/MlaD"/>
</dbReference>
<dbReference type="STRING" id="1041522.GCA_002105755_02063"/>
<evidence type="ECO:0000259" key="1">
    <source>
        <dbReference type="Pfam" id="PF02470"/>
    </source>
</evidence>
<dbReference type="Pfam" id="PF02470">
    <property type="entry name" value="MlaD"/>
    <property type="match status" value="1"/>
</dbReference>
<dbReference type="AlphaFoldDB" id="J5ECV1"/>
<accession>J5ECV1</accession>
<dbReference type="Pfam" id="PF11887">
    <property type="entry name" value="Mce4_CUP1"/>
    <property type="match status" value="1"/>
</dbReference>
<gene>
    <name evidence="3" type="ORF">MCOL_V205085</name>
</gene>